<sequence>MSVSKKKTPTKTERSKGIELRSEAAILKEARMKRAIKRSKPETDIHQAGGSSEGASLEPEVPDEQKGKSTDTNSDDDNDDDQQSDDEQNVSNNPWTSDDEEETQKDEFVHTREKYVPTDDENVNDEEYERINKEMYDDVNVELKVAETADEMIDAKKVDVENENVNQEVRGDQVNYDAHATVIAAPATQKTEFSYYAAIKSEFPTVVKEYFRASLDDTLHKDEDAMDKGVAEKLKKRKPDDSDRDEGPLARPDQELKRKKMGKDTEPSKKKKSTRSTTTSQPKSIGNST</sequence>
<gene>
    <name evidence="2" type="ORF">Tci_426547</name>
</gene>
<feature type="compositionally biased region" description="Low complexity" evidence="1">
    <location>
        <begin position="275"/>
        <end position="289"/>
    </location>
</feature>
<comment type="caution">
    <text evidence="2">The sequence shown here is derived from an EMBL/GenBank/DDBJ whole genome shotgun (WGS) entry which is preliminary data.</text>
</comment>
<feature type="region of interest" description="Disordered" evidence="1">
    <location>
        <begin position="1"/>
        <end position="124"/>
    </location>
</feature>
<feature type="compositionally biased region" description="Basic and acidic residues" evidence="1">
    <location>
        <begin position="105"/>
        <end position="117"/>
    </location>
</feature>
<protein>
    <submittedName>
        <fullName evidence="2">Uncharacterized protein</fullName>
    </submittedName>
</protein>
<dbReference type="AlphaFoldDB" id="A0A699HPL4"/>
<evidence type="ECO:0000313" key="2">
    <source>
        <dbReference type="EMBL" id="GEY54573.1"/>
    </source>
</evidence>
<reference evidence="2" key="1">
    <citation type="journal article" date="2019" name="Sci. Rep.">
        <title>Draft genome of Tanacetum cinerariifolium, the natural source of mosquito coil.</title>
        <authorList>
            <person name="Yamashiro T."/>
            <person name="Shiraishi A."/>
            <person name="Satake H."/>
            <person name="Nakayama K."/>
        </authorList>
    </citation>
    <scope>NUCLEOTIDE SEQUENCE</scope>
</reference>
<proteinExistence type="predicted"/>
<evidence type="ECO:0000256" key="1">
    <source>
        <dbReference type="SAM" id="MobiDB-lite"/>
    </source>
</evidence>
<feature type="region of interest" description="Disordered" evidence="1">
    <location>
        <begin position="216"/>
        <end position="289"/>
    </location>
</feature>
<organism evidence="2">
    <name type="scientific">Tanacetum cinerariifolium</name>
    <name type="common">Dalmatian daisy</name>
    <name type="synonym">Chrysanthemum cinerariifolium</name>
    <dbReference type="NCBI Taxonomy" id="118510"/>
    <lineage>
        <taxon>Eukaryota</taxon>
        <taxon>Viridiplantae</taxon>
        <taxon>Streptophyta</taxon>
        <taxon>Embryophyta</taxon>
        <taxon>Tracheophyta</taxon>
        <taxon>Spermatophyta</taxon>
        <taxon>Magnoliopsida</taxon>
        <taxon>eudicotyledons</taxon>
        <taxon>Gunneridae</taxon>
        <taxon>Pentapetalae</taxon>
        <taxon>asterids</taxon>
        <taxon>campanulids</taxon>
        <taxon>Asterales</taxon>
        <taxon>Asteraceae</taxon>
        <taxon>Asteroideae</taxon>
        <taxon>Anthemideae</taxon>
        <taxon>Anthemidinae</taxon>
        <taxon>Tanacetum</taxon>
    </lineage>
</organism>
<feature type="compositionally biased region" description="Acidic residues" evidence="1">
    <location>
        <begin position="73"/>
        <end position="88"/>
    </location>
</feature>
<accession>A0A699HPL4</accession>
<feature type="compositionally biased region" description="Basic and acidic residues" evidence="1">
    <location>
        <begin position="10"/>
        <end position="32"/>
    </location>
</feature>
<name>A0A699HPL4_TANCI</name>
<dbReference type="EMBL" id="BKCJ010187700">
    <property type="protein sequence ID" value="GEY54573.1"/>
    <property type="molecule type" value="Genomic_DNA"/>
</dbReference>
<feature type="compositionally biased region" description="Basic and acidic residues" evidence="1">
    <location>
        <begin position="216"/>
        <end position="268"/>
    </location>
</feature>